<dbReference type="Proteomes" id="UP000008075">
    <property type="component" value="Chromosome"/>
</dbReference>
<evidence type="ECO:0000313" key="3">
    <source>
        <dbReference type="Proteomes" id="UP000008075"/>
    </source>
</evidence>
<organism evidence="2 3">
    <name type="scientific">Xenorhabdus nematophila (strain ATCC 19061 / DSM 3370 / CCUG 14189 / LMG 1036 / NCIMB 9965 / AN6)</name>
    <dbReference type="NCBI Taxonomy" id="406817"/>
    <lineage>
        <taxon>Bacteria</taxon>
        <taxon>Pseudomonadati</taxon>
        <taxon>Pseudomonadota</taxon>
        <taxon>Gammaproteobacteria</taxon>
        <taxon>Enterobacterales</taxon>
        <taxon>Morganellaceae</taxon>
        <taxon>Xenorhabdus</taxon>
    </lineage>
</organism>
<proteinExistence type="predicted"/>
<accession>D3V8X2</accession>
<gene>
    <name evidence="2" type="ordered locus">XNC1_1099</name>
</gene>
<dbReference type="STRING" id="406817.XNC1_1099"/>
<evidence type="ECO:0000313" key="2">
    <source>
        <dbReference type="EMBL" id="CBJ89170.1"/>
    </source>
</evidence>
<sequence>MVLGRSRSNHLLRTDYSVLKIFSFLFKNENLVIYITLLPKKTSKSCFYSVTNYFTLHNNLFTVAYSVIYAIGCIAVIVFFVILMESIGVMKVIPNGFRIIARQQESESAEA</sequence>
<name>D3V8X2_XENNA</name>
<keyword evidence="3" id="KW-1185">Reference proteome</keyword>
<dbReference type="HOGENOM" id="CLU_2157415_0_0_6"/>
<protein>
    <submittedName>
        <fullName evidence="2">Uncharacterized protein</fullName>
    </submittedName>
</protein>
<dbReference type="KEGG" id="xne:XNC1_1099"/>
<keyword evidence="1" id="KW-0812">Transmembrane</keyword>
<reference evidence="2 3" key="1">
    <citation type="journal article" date="2011" name="PLoS ONE">
        <title>The entomopathogenic bacterial endosymbionts xenorhabdus and photorhabdus: convergent lifestyles from divergent genomes.</title>
        <authorList>
            <person name="Chaston J.M."/>
            <person name="Suen G."/>
            <person name="Tucker S.L."/>
            <person name="Andersen A.W."/>
            <person name="Bhasin A."/>
            <person name="Bode E."/>
            <person name="Bode H.B."/>
            <person name="Brachmann A.O."/>
            <person name="Cowles C.E."/>
            <person name="Cowles K.N."/>
            <person name="Darby C."/>
            <person name="de Leon L."/>
            <person name="Drace K."/>
            <person name="Du Z."/>
            <person name="Givaudan A."/>
            <person name="Herbert Tran E.E."/>
            <person name="Jewell K.A."/>
            <person name="Knack J.J."/>
            <person name="Krasomil-Osterfeld K.C."/>
            <person name="Kukor R."/>
            <person name="Lanois A."/>
            <person name="Latreille P."/>
            <person name="Leimgruber N.K."/>
            <person name="Lipke C.M."/>
            <person name="Liu R."/>
            <person name="Lu X."/>
            <person name="Martens E.C."/>
            <person name="Marri P.R."/>
            <person name="Medigue C."/>
            <person name="Menard M.L."/>
            <person name="Miller N.M."/>
            <person name="Morales-Soto N."/>
            <person name="Norton S."/>
            <person name="Ogier J.C."/>
            <person name="Orchard S.S."/>
            <person name="Park D."/>
            <person name="Park Y."/>
            <person name="Qurollo B.A."/>
            <person name="Sugar D.R."/>
            <person name="Richards G.R."/>
            <person name="Rouy Z."/>
            <person name="Slominski B."/>
            <person name="Slominski K."/>
            <person name="Snyder H."/>
            <person name="Tjaden B.C."/>
            <person name="van der Hoeven R."/>
            <person name="Welch R.D."/>
            <person name="Wheeler C."/>
            <person name="Xiang B."/>
            <person name="Barbazuk B."/>
            <person name="Gaudriault S."/>
            <person name="Goodner B."/>
            <person name="Slater S.C."/>
            <person name="Forst S."/>
            <person name="Goldman B.S."/>
            <person name="Goodrich-Blair H."/>
        </authorList>
    </citation>
    <scope>NUCLEOTIDE SEQUENCE [LARGE SCALE GENOMIC DNA]</scope>
    <source>
        <strain evidence="3">ATCC 19061 / DSM 3370 / CCUG 14189 / LMG 1036 / NCIMB 9965 / AN6</strain>
    </source>
</reference>
<keyword evidence="1" id="KW-0472">Membrane</keyword>
<keyword evidence="1" id="KW-1133">Transmembrane helix</keyword>
<evidence type="ECO:0000256" key="1">
    <source>
        <dbReference type="SAM" id="Phobius"/>
    </source>
</evidence>
<dbReference type="EMBL" id="FN667742">
    <property type="protein sequence ID" value="CBJ89170.1"/>
    <property type="molecule type" value="Genomic_DNA"/>
</dbReference>
<dbReference type="AlphaFoldDB" id="D3V8X2"/>
<feature type="transmembrane region" description="Helical" evidence="1">
    <location>
        <begin position="63"/>
        <end position="83"/>
    </location>
</feature>